<dbReference type="InterPro" id="IPR012332">
    <property type="entry name" value="Autotransporter_pectin_lyase_C"/>
</dbReference>
<proteinExistence type="predicted"/>
<name>A0A8I0H795_XANCI</name>
<dbReference type="Proteomes" id="UP000653002">
    <property type="component" value="Unassembled WGS sequence"/>
</dbReference>
<organism evidence="1 2">
    <name type="scientific">Xanthomonas citri pv. citri</name>
    <dbReference type="NCBI Taxonomy" id="611301"/>
    <lineage>
        <taxon>Bacteria</taxon>
        <taxon>Pseudomonadati</taxon>
        <taxon>Pseudomonadota</taxon>
        <taxon>Gammaproteobacteria</taxon>
        <taxon>Lysobacterales</taxon>
        <taxon>Lysobacteraceae</taxon>
        <taxon>Xanthomonas</taxon>
    </lineage>
</organism>
<accession>A0A8I0H795</accession>
<evidence type="ECO:0000313" key="2">
    <source>
        <dbReference type="Proteomes" id="UP000653002"/>
    </source>
</evidence>
<evidence type="ECO:0000313" key="1">
    <source>
        <dbReference type="EMBL" id="MBD4335806.1"/>
    </source>
</evidence>
<feature type="non-terminal residue" evidence="1">
    <location>
        <position position="1"/>
    </location>
</feature>
<evidence type="ECO:0008006" key="3">
    <source>
        <dbReference type="Google" id="ProtNLM"/>
    </source>
</evidence>
<reference evidence="1" key="1">
    <citation type="submission" date="2020-01" db="EMBL/GenBank/DDBJ databases">
        <authorList>
            <person name="Richard D."/>
        </authorList>
    </citation>
    <scope>NUCLEOTIDE SEQUENCE</scope>
    <source>
        <strain evidence="1">JP541</strain>
    </source>
</reference>
<protein>
    <recommendedName>
        <fullName evidence="3">Autotransporter outer membrane beta-barrel domain-containing protein</fullName>
    </recommendedName>
</protein>
<dbReference type="Gene3D" id="2.160.20.20">
    <property type="match status" value="1"/>
</dbReference>
<gene>
    <name evidence="1" type="ORF">GUH15_06985</name>
</gene>
<dbReference type="AlphaFoldDB" id="A0A8I0H795"/>
<dbReference type="EMBL" id="JAABFR010000398">
    <property type="protein sequence ID" value="MBD4335806.1"/>
    <property type="molecule type" value="Genomic_DNA"/>
</dbReference>
<feature type="non-terminal residue" evidence="1">
    <location>
        <position position="84"/>
    </location>
</feature>
<comment type="caution">
    <text evidence="1">The sequence shown here is derived from an EMBL/GenBank/DDBJ whole genome shotgun (WGS) entry which is preliminary data.</text>
</comment>
<sequence>THLKSGRLDLNDSLKVTNTTVDGGSVTFENSAADGMVINGGSVDVRDGESSLANGIVNGGSLRVGGSTYGLIVNGGSVSIVSGG</sequence>